<keyword evidence="2" id="KW-0472">Membrane</keyword>
<organism evidence="4 5">
    <name type="scientific">Quercus suber</name>
    <name type="common">Cork oak</name>
    <dbReference type="NCBI Taxonomy" id="58331"/>
    <lineage>
        <taxon>Eukaryota</taxon>
        <taxon>Viridiplantae</taxon>
        <taxon>Streptophyta</taxon>
        <taxon>Embryophyta</taxon>
        <taxon>Tracheophyta</taxon>
        <taxon>Spermatophyta</taxon>
        <taxon>Magnoliopsida</taxon>
        <taxon>eudicotyledons</taxon>
        <taxon>Gunneridae</taxon>
        <taxon>Pentapetalae</taxon>
        <taxon>rosids</taxon>
        <taxon>fabids</taxon>
        <taxon>Fagales</taxon>
        <taxon>Fagaceae</taxon>
        <taxon>Quercus</taxon>
    </lineage>
</organism>
<reference evidence="4 5" key="1">
    <citation type="journal article" date="2018" name="Sci. Data">
        <title>The draft genome sequence of cork oak.</title>
        <authorList>
            <person name="Ramos A.M."/>
            <person name="Usie A."/>
            <person name="Barbosa P."/>
            <person name="Barros P.M."/>
            <person name="Capote T."/>
            <person name="Chaves I."/>
            <person name="Simoes F."/>
            <person name="Abreu I."/>
            <person name="Carrasquinho I."/>
            <person name="Faro C."/>
            <person name="Guimaraes J.B."/>
            <person name="Mendonca D."/>
            <person name="Nobrega F."/>
            <person name="Rodrigues L."/>
            <person name="Saibo N.J.M."/>
            <person name="Varela M.C."/>
            <person name="Egas C."/>
            <person name="Matos J."/>
            <person name="Miguel C.M."/>
            <person name="Oliveira M.M."/>
            <person name="Ricardo C.P."/>
            <person name="Goncalves S."/>
        </authorList>
    </citation>
    <scope>NUCLEOTIDE SEQUENCE [LARGE SCALE GENOMIC DNA]</scope>
    <source>
        <strain evidence="5">cv. HL8</strain>
    </source>
</reference>
<accession>A0AAW0M2A4</accession>
<evidence type="ECO:0000256" key="2">
    <source>
        <dbReference type="SAM" id="Phobius"/>
    </source>
</evidence>
<proteinExistence type="predicted"/>
<dbReference type="InterPro" id="IPR000727">
    <property type="entry name" value="T_SNARE_dom"/>
</dbReference>
<keyword evidence="1" id="KW-0813">Transport</keyword>
<feature type="domain" description="T-SNARE coiled-coil homology" evidence="3">
    <location>
        <begin position="36"/>
        <end position="79"/>
    </location>
</feature>
<dbReference type="Pfam" id="PF05739">
    <property type="entry name" value="SNARE"/>
    <property type="match status" value="1"/>
</dbReference>
<keyword evidence="5" id="KW-1185">Reference proteome</keyword>
<feature type="transmembrane region" description="Helical" evidence="2">
    <location>
        <begin position="63"/>
        <end position="83"/>
    </location>
</feature>
<keyword evidence="2" id="KW-1133">Transmembrane helix</keyword>
<dbReference type="GO" id="GO:0015031">
    <property type="term" value="P:protein transport"/>
    <property type="evidence" value="ECO:0007669"/>
    <property type="project" value="UniProtKB-KW"/>
</dbReference>
<comment type="caution">
    <text evidence="4">The sequence shown here is derived from an EMBL/GenBank/DDBJ whole genome shotgun (WGS) entry which is preliminary data.</text>
</comment>
<dbReference type="EMBL" id="PKMF04000022">
    <property type="protein sequence ID" value="KAK7858063.1"/>
    <property type="molecule type" value="Genomic_DNA"/>
</dbReference>
<keyword evidence="1" id="KW-0653">Protein transport</keyword>
<evidence type="ECO:0000259" key="3">
    <source>
        <dbReference type="Pfam" id="PF05739"/>
    </source>
</evidence>
<name>A0AAW0M2A4_QUESU</name>
<gene>
    <name evidence="4" type="ORF">CFP56_014625</name>
</gene>
<sequence length="90" mass="10318">MRHFSLPSHIETQPSPQENRVIGNAFYYYLNRWIQVTNAVDHVKSGTDALQSAKTLQRKSRKCMMIAIILLLVIAIIIVLSILKPWNKGK</sequence>
<dbReference type="Proteomes" id="UP000237347">
    <property type="component" value="Unassembled WGS sequence"/>
</dbReference>
<dbReference type="Gene3D" id="1.20.5.110">
    <property type="match status" value="1"/>
</dbReference>
<keyword evidence="2" id="KW-0812">Transmembrane</keyword>
<evidence type="ECO:0000256" key="1">
    <source>
        <dbReference type="ARBA" id="ARBA00022927"/>
    </source>
</evidence>
<protein>
    <recommendedName>
        <fullName evidence="3">t-SNARE coiled-coil homology domain-containing protein</fullName>
    </recommendedName>
</protein>
<evidence type="ECO:0000313" key="5">
    <source>
        <dbReference type="Proteomes" id="UP000237347"/>
    </source>
</evidence>
<dbReference type="AlphaFoldDB" id="A0AAW0M2A4"/>
<evidence type="ECO:0000313" key="4">
    <source>
        <dbReference type="EMBL" id="KAK7858063.1"/>
    </source>
</evidence>